<evidence type="ECO:0008006" key="4">
    <source>
        <dbReference type="Google" id="ProtNLM"/>
    </source>
</evidence>
<dbReference type="Pfam" id="PF13966">
    <property type="entry name" value="zf-RVT"/>
    <property type="match status" value="1"/>
</dbReference>
<gene>
    <name evidence="3" type="ORF">FSB_LOCUS26598</name>
</gene>
<dbReference type="GO" id="GO:0004523">
    <property type="term" value="F:RNA-DNA hybrid ribonuclease activity"/>
    <property type="evidence" value="ECO:0007669"/>
    <property type="project" value="InterPro"/>
</dbReference>
<dbReference type="Pfam" id="PF13456">
    <property type="entry name" value="RVT_3"/>
    <property type="match status" value="1"/>
</dbReference>
<dbReference type="InterPro" id="IPR002156">
    <property type="entry name" value="RNaseH_domain"/>
</dbReference>
<dbReference type="EMBL" id="OIVN01001891">
    <property type="protein sequence ID" value="SPC98716.1"/>
    <property type="molecule type" value="Genomic_DNA"/>
</dbReference>
<dbReference type="AlphaFoldDB" id="A0A2N9G7T9"/>
<dbReference type="InterPro" id="IPR026960">
    <property type="entry name" value="RVT-Znf"/>
</dbReference>
<protein>
    <recommendedName>
        <fullName evidence="4">RNase H type-1 domain-containing protein</fullName>
    </recommendedName>
</protein>
<sequence>MDKGLFALMRGPRITHLFFADDSLLFTKATTRDCAKLQEILLLYERASGQQVNRDKTTIFFSKATPTATQSAIKDTLGVPIIKQYEKYLGLSSFVGKNRTACFTQLKERVWSKLMGWKEKLLSQAGREVLIKSIAQAIPTYTMSCFGLPNRLCQDLESMIRKFWWGHGPDKNKICWIKWSSLCCQKDSGGMGFRELQADTKTKCSYAWQSILKARDVIKNGIVWRVGNGKNIKIWKQRWLLEDNHHKVITPIPSILADSIVSELISPQTKQWDASLIDSIFFPYDATAIKSIPLSEGSPEDKPFWLGTSTGQYTVRSGYKFLQVEELKSQPSCSNLKPMERIWKDVWSLQVPKKIQVFMWCTLKDSLPSKLNLKKRHVVADPGCEMCAAPTEDILHALWDCPQAQAAWRGDTRLGEVRRSKFLNFTELWCHVRELEPPFDMEMFSTICWAIWHRRNKVRLKQPVDKADHIPVFAWEYIQEFQSSQEAPLPNPSSRPQAQWRKPTACGFKVNYDGAVFVQTTEAGIGIVVRNASGNPVATLSQKIKFPLSVEATEAMAARRAVRFALELGLIEVEFEGDSCIITEALNGEKYSRAVFGVIIEDAKALAQRLHTYSFHHVKRLGNSVAHALARRAQFCNVPNDRMESVPPNIQHLLFLDAS</sequence>
<dbReference type="PANTHER" id="PTHR33116:SF86">
    <property type="entry name" value="REVERSE TRANSCRIPTASE DOMAIN-CONTAINING PROTEIN"/>
    <property type="match status" value="1"/>
</dbReference>
<feature type="domain" description="Reverse transcriptase zinc-binding" evidence="2">
    <location>
        <begin position="313"/>
        <end position="408"/>
    </location>
</feature>
<organism evidence="3">
    <name type="scientific">Fagus sylvatica</name>
    <name type="common">Beechnut</name>
    <dbReference type="NCBI Taxonomy" id="28930"/>
    <lineage>
        <taxon>Eukaryota</taxon>
        <taxon>Viridiplantae</taxon>
        <taxon>Streptophyta</taxon>
        <taxon>Embryophyta</taxon>
        <taxon>Tracheophyta</taxon>
        <taxon>Spermatophyta</taxon>
        <taxon>Magnoliopsida</taxon>
        <taxon>eudicotyledons</taxon>
        <taxon>Gunneridae</taxon>
        <taxon>Pentapetalae</taxon>
        <taxon>rosids</taxon>
        <taxon>fabids</taxon>
        <taxon>Fagales</taxon>
        <taxon>Fagaceae</taxon>
        <taxon>Fagus</taxon>
    </lineage>
</organism>
<dbReference type="GO" id="GO:0003676">
    <property type="term" value="F:nucleic acid binding"/>
    <property type="evidence" value="ECO:0007669"/>
    <property type="project" value="InterPro"/>
</dbReference>
<evidence type="ECO:0000259" key="1">
    <source>
        <dbReference type="Pfam" id="PF13456"/>
    </source>
</evidence>
<dbReference type="PANTHER" id="PTHR33116">
    <property type="entry name" value="REVERSE TRANSCRIPTASE ZINC-BINDING DOMAIN-CONTAINING PROTEIN-RELATED-RELATED"/>
    <property type="match status" value="1"/>
</dbReference>
<reference evidence="3" key="1">
    <citation type="submission" date="2018-02" db="EMBL/GenBank/DDBJ databases">
        <authorList>
            <person name="Cohen D.B."/>
            <person name="Kent A.D."/>
        </authorList>
    </citation>
    <scope>NUCLEOTIDE SEQUENCE</scope>
</reference>
<dbReference type="SUPFAM" id="SSF53098">
    <property type="entry name" value="Ribonuclease H-like"/>
    <property type="match status" value="1"/>
</dbReference>
<dbReference type="InterPro" id="IPR012337">
    <property type="entry name" value="RNaseH-like_sf"/>
</dbReference>
<dbReference type="Gene3D" id="3.30.420.10">
    <property type="entry name" value="Ribonuclease H-like superfamily/Ribonuclease H"/>
    <property type="match status" value="1"/>
</dbReference>
<name>A0A2N9G7T9_FAGSY</name>
<accession>A0A2N9G7T9</accession>
<evidence type="ECO:0000313" key="3">
    <source>
        <dbReference type="EMBL" id="SPC98716.1"/>
    </source>
</evidence>
<dbReference type="CDD" id="cd06222">
    <property type="entry name" value="RNase_H_like"/>
    <property type="match status" value="1"/>
</dbReference>
<evidence type="ECO:0000259" key="2">
    <source>
        <dbReference type="Pfam" id="PF13966"/>
    </source>
</evidence>
<dbReference type="InterPro" id="IPR036397">
    <property type="entry name" value="RNaseH_sf"/>
</dbReference>
<feature type="domain" description="RNase H type-1" evidence="1">
    <location>
        <begin position="511"/>
        <end position="633"/>
    </location>
</feature>
<proteinExistence type="predicted"/>
<dbReference type="InterPro" id="IPR044730">
    <property type="entry name" value="RNase_H-like_dom_plant"/>
</dbReference>